<proteinExistence type="predicted"/>
<evidence type="ECO:0000313" key="1">
    <source>
        <dbReference type="EMBL" id="MFC0323224.1"/>
    </source>
</evidence>
<dbReference type="EMBL" id="JBHLWA010000030">
    <property type="protein sequence ID" value="MFC0323224.1"/>
    <property type="molecule type" value="Genomic_DNA"/>
</dbReference>
<name>A0ABV6HWH8_9PAST</name>
<accession>A0ABV6HWH8</accession>
<dbReference type="Proteomes" id="UP001589769">
    <property type="component" value="Unassembled WGS sequence"/>
</dbReference>
<keyword evidence="2" id="KW-1185">Reference proteome</keyword>
<dbReference type="RefSeq" id="WP_382374621.1">
    <property type="nucleotide sequence ID" value="NZ_JBHLWA010000030.1"/>
</dbReference>
<organism evidence="1 2">
    <name type="scientific">Gallibacterium melopsittaci</name>
    <dbReference type="NCBI Taxonomy" id="516063"/>
    <lineage>
        <taxon>Bacteria</taxon>
        <taxon>Pseudomonadati</taxon>
        <taxon>Pseudomonadota</taxon>
        <taxon>Gammaproteobacteria</taxon>
        <taxon>Pasteurellales</taxon>
        <taxon>Pasteurellaceae</taxon>
        <taxon>Gallibacterium</taxon>
    </lineage>
</organism>
<reference evidence="1 2" key="1">
    <citation type="submission" date="2024-09" db="EMBL/GenBank/DDBJ databases">
        <authorList>
            <person name="Sun Q."/>
            <person name="Mori K."/>
        </authorList>
    </citation>
    <scope>NUCLEOTIDE SEQUENCE [LARGE SCALE GENOMIC DNA]</scope>
    <source>
        <strain evidence="1 2">CCM 7538</strain>
    </source>
</reference>
<evidence type="ECO:0000313" key="2">
    <source>
        <dbReference type="Proteomes" id="UP001589769"/>
    </source>
</evidence>
<sequence>MKSIIVIDIQDIHFDYEMDNTHDSVQDDTIWLALENEEGLPWDDVMEQQEESDKPRYSYLW</sequence>
<protein>
    <submittedName>
        <fullName evidence="1">Uncharacterized protein</fullName>
    </submittedName>
</protein>
<gene>
    <name evidence="1" type="ORF">ACFFHT_06580</name>
</gene>
<comment type="caution">
    <text evidence="1">The sequence shown here is derived from an EMBL/GenBank/DDBJ whole genome shotgun (WGS) entry which is preliminary data.</text>
</comment>